<dbReference type="PANTHER" id="PTHR38444:SF1">
    <property type="entry name" value="ENTEROBACTIN BIOSYNTHESIS PROTEIN YBDZ"/>
    <property type="match status" value="1"/>
</dbReference>
<dbReference type="InterPro" id="IPR038020">
    <property type="entry name" value="MbtH-like_sf"/>
</dbReference>
<evidence type="ECO:0000259" key="1">
    <source>
        <dbReference type="SMART" id="SM00923"/>
    </source>
</evidence>
<accession>X8AP82</accession>
<dbReference type="PANTHER" id="PTHR38444">
    <property type="entry name" value="ENTEROBACTIN BIOSYNTHESIS PROTEIN YBDZ"/>
    <property type="match status" value="1"/>
</dbReference>
<sequence length="93" mass="10551">MGINPFDDDNGNFLVLLNDEEQHSLWPFADVSAGWRVVYGEAGRAACLHYVEQNWTDIRPKSLRERLAGSRVSITNNRLPKTKPSGFWEFNGA</sequence>
<dbReference type="SMART" id="SM00923">
    <property type="entry name" value="MbtH"/>
    <property type="match status" value="1"/>
</dbReference>
<proteinExistence type="predicted"/>
<feature type="domain" description="MbtH-like" evidence="1">
    <location>
        <begin position="4"/>
        <end position="53"/>
    </location>
</feature>
<dbReference type="InterPro" id="IPR005153">
    <property type="entry name" value="MbtH-like_dom"/>
</dbReference>
<protein>
    <submittedName>
        <fullName evidence="2">MbtH domain protein</fullName>
    </submittedName>
</protein>
<evidence type="ECO:0000313" key="2">
    <source>
        <dbReference type="EMBL" id="EUA32951.1"/>
    </source>
</evidence>
<name>X8AP82_MYCXE</name>
<dbReference type="SUPFAM" id="SSF160582">
    <property type="entry name" value="MbtH-like"/>
    <property type="match status" value="1"/>
</dbReference>
<organism evidence="2">
    <name type="scientific">Mycobacterium xenopi 4042</name>
    <dbReference type="NCBI Taxonomy" id="1299334"/>
    <lineage>
        <taxon>Bacteria</taxon>
        <taxon>Bacillati</taxon>
        <taxon>Actinomycetota</taxon>
        <taxon>Actinomycetes</taxon>
        <taxon>Mycobacteriales</taxon>
        <taxon>Mycobacteriaceae</taxon>
        <taxon>Mycobacterium</taxon>
    </lineage>
</organism>
<dbReference type="InterPro" id="IPR037407">
    <property type="entry name" value="MLP_fam"/>
</dbReference>
<dbReference type="PATRIC" id="fig|1299334.3.peg.5444"/>
<gene>
    <name evidence="2" type="ORF">I553_9019</name>
</gene>
<dbReference type="Pfam" id="PF03621">
    <property type="entry name" value="MbtH"/>
    <property type="match status" value="1"/>
</dbReference>
<dbReference type="GO" id="GO:0005829">
    <property type="term" value="C:cytosol"/>
    <property type="evidence" value="ECO:0007669"/>
    <property type="project" value="TreeGrafter"/>
</dbReference>
<dbReference type="AlphaFoldDB" id="X8AP82"/>
<reference evidence="2" key="1">
    <citation type="submission" date="2014-01" db="EMBL/GenBank/DDBJ databases">
        <authorList>
            <person name="Brown-Elliot B."/>
            <person name="Wallace R."/>
            <person name="Lenaerts A."/>
            <person name="Ordway D."/>
            <person name="DeGroote M.A."/>
            <person name="Parker T."/>
            <person name="Sizemore C."/>
            <person name="Tallon L.J."/>
            <person name="Sadzewicz L.K."/>
            <person name="Sengamalay N."/>
            <person name="Fraser C.M."/>
            <person name="Hine E."/>
            <person name="Shefchek K.A."/>
            <person name="Das S.P."/>
            <person name="Tettelin H."/>
        </authorList>
    </citation>
    <scope>NUCLEOTIDE SEQUENCE [LARGE SCALE GENOMIC DNA]</scope>
    <source>
        <strain evidence="2">4042</strain>
    </source>
</reference>
<dbReference type="EMBL" id="JAOB01000050">
    <property type="protein sequence ID" value="EUA32951.1"/>
    <property type="molecule type" value="Genomic_DNA"/>
</dbReference>
<dbReference type="GO" id="GO:0019290">
    <property type="term" value="P:siderophore biosynthetic process"/>
    <property type="evidence" value="ECO:0007669"/>
    <property type="project" value="TreeGrafter"/>
</dbReference>
<comment type="caution">
    <text evidence="2">The sequence shown here is derived from an EMBL/GenBank/DDBJ whole genome shotgun (WGS) entry which is preliminary data.</text>
</comment>
<dbReference type="Gene3D" id="3.90.820.10">
    <property type="entry name" value="Structural Genomics, Unknown Function 30-nov-00 1gh9 Mol_id"/>
    <property type="match status" value="1"/>
</dbReference>